<gene>
    <name evidence="5" type="ORF">LO744_01805</name>
</gene>
<reference evidence="5" key="1">
    <citation type="submission" date="2021-11" db="EMBL/GenBank/DDBJ databases">
        <title>Description of novel Chryseobacterium species.</title>
        <authorList>
            <person name="Saticioglu I.B."/>
            <person name="Ay H."/>
            <person name="Altun S."/>
            <person name="Duman M."/>
        </authorList>
    </citation>
    <scope>NUCLEOTIDE SEQUENCE</scope>
    <source>
        <strain evidence="5">C-17</strain>
    </source>
</reference>
<dbReference type="Pfam" id="PF13102">
    <property type="entry name" value="Phage_int_SAM_5"/>
    <property type="match status" value="1"/>
</dbReference>
<evidence type="ECO:0000313" key="5">
    <source>
        <dbReference type="EMBL" id="MCD1115611.1"/>
    </source>
</evidence>
<dbReference type="InterPro" id="IPR011010">
    <property type="entry name" value="DNA_brk_join_enz"/>
</dbReference>
<accession>A0A9Q3V1L9</accession>
<dbReference type="InterPro" id="IPR002104">
    <property type="entry name" value="Integrase_catalytic"/>
</dbReference>
<dbReference type="InterPro" id="IPR010998">
    <property type="entry name" value="Integrase_recombinase_N"/>
</dbReference>
<evidence type="ECO:0000256" key="1">
    <source>
        <dbReference type="ARBA" id="ARBA00008857"/>
    </source>
</evidence>
<keyword evidence="2" id="KW-0238">DNA-binding</keyword>
<evidence type="ECO:0000259" key="4">
    <source>
        <dbReference type="PROSITE" id="PS51898"/>
    </source>
</evidence>
<dbReference type="Proteomes" id="UP001108025">
    <property type="component" value="Unassembled WGS sequence"/>
</dbReference>
<dbReference type="InterPro" id="IPR013762">
    <property type="entry name" value="Integrase-like_cat_sf"/>
</dbReference>
<dbReference type="SUPFAM" id="SSF56349">
    <property type="entry name" value="DNA breaking-rejoining enzymes"/>
    <property type="match status" value="1"/>
</dbReference>
<proteinExistence type="inferred from homology"/>
<dbReference type="GO" id="GO:0006310">
    <property type="term" value="P:DNA recombination"/>
    <property type="evidence" value="ECO:0007669"/>
    <property type="project" value="UniProtKB-KW"/>
</dbReference>
<protein>
    <submittedName>
        <fullName evidence="5">Site-specific integrase</fullName>
    </submittedName>
</protein>
<feature type="domain" description="Tyr recombinase" evidence="4">
    <location>
        <begin position="236"/>
        <end position="428"/>
    </location>
</feature>
<comment type="similarity">
    <text evidence="1">Belongs to the 'phage' integrase family.</text>
</comment>
<dbReference type="InterPro" id="IPR050090">
    <property type="entry name" value="Tyrosine_recombinase_XerCD"/>
</dbReference>
<keyword evidence="6" id="KW-1185">Reference proteome</keyword>
<dbReference type="PANTHER" id="PTHR30349:SF64">
    <property type="entry name" value="PROPHAGE INTEGRASE INTD-RELATED"/>
    <property type="match status" value="1"/>
</dbReference>
<dbReference type="GO" id="GO:0003677">
    <property type="term" value="F:DNA binding"/>
    <property type="evidence" value="ECO:0007669"/>
    <property type="project" value="UniProtKB-KW"/>
</dbReference>
<dbReference type="Pfam" id="PF00589">
    <property type="entry name" value="Phage_integrase"/>
    <property type="match status" value="1"/>
</dbReference>
<dbReference type="Gene3D" id="1.10.150.130">
    <property type="match status" value="1"/>
</dbReference>
<dbReference type="Gene3D" id="1.10.443.10">
    <property type="entry name" value="Intergrase catalytic core"/>
    <property type="match status" value="1"/>
</dbReference>
<keyword evidence="3" id="KW-0233">DNA recombination</keyword>
<organism evidence="5 6">
    <name type="scientific">Chryseobacterium turcicum</name>
    <dbReference type="NCBI Taxonomy" id="2898076"/>
    <lineage>
        <taxon>Bacteria</taxon>
        <taxon>Pseudomonadati</taxon>
        <taxon>Bacteroidota</taxon>
        <taxon>Flavobacteriia</taxon>
        <taxon>Flavobacteriales</taxon>
        <taxon>Weeksellaceae</taxon>
        <taxon>Chryseobacterium group</taxon>
        <taxon>Chryseobacterium</taxon>
    </lineage>
</organism>
<name>A0A9Q3V1L9_9FLAO</name>
<dbReference type="RefSeq" id="WP_230666793.1">
    <property type="nucleotide sequence ID" value="NZ_JAJNAY010000001.1"/>
</dbReference>
<evidence type="ECO:0000313" key="6">
    <source>
        <dbReference type="Proteomes" id="UP001108025"/>
    </source>
</evidence>
<evidence type="ECO:0000256" key="2">
    <source>
        <dbReference type="ARBA" id="ARBA00023125"/>
    </source>
</evidence>
<dbReference type="AlphaFoldDB" id="A0A9Q3V1L9"/>
<comment type="caution">
    <text evidence="5">The sequence shown here is derived from an EMBL/GenBank/DDBJ whole genome shotgun (WGS) entry which is preliminary data.</text>
</comment>
<sequence>MNKDFTINYYFDKRFSNKEGKNNIRLSVYNRNIEQASKRRKMYTSPFWFSESEWNEIINFTEIKAGKKSKEYLLSESKILPIRKSMDVFMDQTTAKAESLEIFSFDNFEKLLFKVNNTEGNLITDFYERAIEEFNQNDQVGTASNYDSSLKSLLLFREHKKYNSDFTFSEVDPDWLSNYEKWMFKNEKSNATVGIYLRPLRALFNMAVGKSIISVRQYPFHNRDNKDGYKIPASKKVKKALNADDLKKLFHAADLTNEEEKARDFFFFSYLSNGMNIKDIALLRWSNISANEFSFVRAKTAKTTKSNQSAIVVPTIDFHNIIFEKYGTTRIKTDYVFPIIQKGMSAIDVKKSINAFTRFINQHIKKVAERNNITSEISTYWARHSFATQLMNSNTSTEFIKQALGHNNLSTTNNYLNAFSSEIKEEKINSLFKNLEL</sequence>
<dbReference type="GO" id="GO:0015074">
    <property type="term" value="P:DNA integration"/>
    <property type="evidence" value="ECO:0007669"/>
    <property type="project" value="InterPro"/>
</dbReference>
<evidence type="ECO:0000256" key="3">
    <source>
        <dbReference type="ARBA" id="ARBA00023172"/>
    </source>
</evidence>
<dbReference type="EMBL" id="JAJNAY010000001">
    <property type="protein sequence ID" value="MCD1115611.1"/>
    <property type="molecule type" value="Genomic_DNA"/>
</dbReference>
<dbReference type="PANTHER" id="PTHR30349">
    <property type="entry name" value="PHAGE INTEGRASE-RELATED"/>
    <property type="match status" value="1"/>
</dbReference>
<dbReference type="InterPro" id="IPR025269">
    <property type="entry name" value="SAM-like_dom"/>
</dbReference>
<dbReference type="PROSITE" id="PS51898">
    <property type="entry name" value="TYR_RECOMBINASE"/>
    <property type="match status" value="1"/>
</dbReference>